<protein>
    <recommendedName>
        <fullName evidence="4">DUF202 domain-containing protein</fullName>
    </recommendedName>
</protein>
<reference evidence="2" key="1">
    <citation type="submission" date="2016-04" db="EMBL/GenBank/DDBJ databases">
        <authorList>
            <person name="Evans L.H."/>
            <person name="Alamgir A."/>
            <person name="Owens N."/>
            <person name="Weber N.D."/>
            <person name="Virtaneva K."/>
            <person name="Barbian K."/>
            <person name="Babar A."/>
            <person name="Rosenke K."/>
        </authorList>
    </citation>
    <scope>NUCLEOTIDE SEQUENCE [LARGE SCALE GENOMIC DNA]</scope>
    <source>
        <strain evidence="2">CBS 101.48</strain>
    </source>
</reference>
<keyword evidence="1" id="KW-1133">Transmembrane helix</keyword>
<evidence type="ECO:0000313" key="3">
    <source>
        <dbReference type="Proteomes" id="UP000078561"/>
    </source>
</evidence>
<feature type="transmembrane region" description="Helical" evidence="1">
    <location>
        <begin position="67"/>
        <end position="88"/>
    </location>
</feature>
<keyword evidence="1" id="KW-0472">Membrane</keyword>
<proteinExistence type="predicted"/>
<sequence>MALLDITKRFAPSQSLPWSDGPISTNTRAISYVFVILGILSIISATATYFVNQNRIVHRLFGVGQGWAGYTMALFIMIFACFIMILALREGS</sequence>
<gene>
    <name evidence="2" type="primary">ABSGL_05066.1 scaffold 6272</name>
</gene>
<feature type="transmembrane region" description="Helical" evidence="1">
    <location>
        <begin position="29"/>
        <end position="51"/>
    </location>
</feature>
<evidence type="ECO:0008006" key="4">
    <source>
        <dbReference type="Google" id="ProtNLM"/>
    </source>
</evidence>
<dbReference type="OrthoDB" id="199599at2759"/>
<name>A0A163JHS3_ABSGL</name>
<keyword evidence="1" id="KW-0812">Transmembrane</keyword>
<dbReference type="InParanoid" id="A0A163JHS3"/>
<evidence type="ECO:0000256" key="1">
    <source>
        <dbReference type="SAM" id="Phobius"/>
    </source>
</evidence>
<organism evidence="2">
    <name type="scientific">Absidia glauca</name>
    <name type="common">Pin mould</name>
    <dbReference type="NCBI Taxonomy" id="4829"/>
    <lineage>
        <taxon>Eukaryota</taxon>
        <taxon>Fungi</taxon>
        <taxon>Fungi incertae sedis</taxon>
        <taxon>Mucoromycota</taxon>
        <taxon>Mucoromycotina</taxon>
        <taxon>Mucoromycetes</taxon>
        <taxon>Mucorales</taxon>
        <taxon>Cunninghamellaceae</taxon>
        <taxon>Absidia</taxon>
    </lineage>
</organism>
<dbReference type="AlphaFoldDB" id="A0A163JHS3"/>
<evidence type="ECO:0000313" key="2">
    <source>
        <dbReference type="EMBL" id="SAL99452.1"/>
    </source>
</evidence>
<dbReference type="EMBL" id="LT552697">
    <property type="protein sequence ID" value="SAL99452.1"/>
    <property type="molecule type" value="Genomic_DNA"/>
</dbReference>
<accession>A0A163JHS3</accession>
<dbReference type="Proteomes" id="UP000078561">
    <property type="component" value="Unassembled WGS sequence"/>
</dbReference>
<keyword evidence="3" id="KW-1185">Reference proteome</keyword>